<proteinExistence type="predicted"/>
<reference evidence="3" key="1">
    <citation type="submission" date="2022-11" db="EMBL/GenBank/DDBJ databases">
        <title>Centuries of genome instability and evolution in soft-shell clam transmissible cancer (bioRxiv).</title>
        <authorList>
            <person name="Hart S.F.M."/>
            <person name="Yonemitsu M.A."/>
            <person name="Giersch R.M."/>
            <person name="Beal B.F."/>
            <person name="Arriagada G."/>
            <person name="Davis B.W."/>
            <person name="Ostrander E.A."/>
            <person name="Goff S.P."/>
            <person name="Metzger M.J."/>
        </authorList>
    </citation>
    <scope>NUCLEOTIDE SEQUENCE</scope>
    <source>
        <strain evidence="3">MELC-2E11</strain>
        <tissue evidence="3">Siphon/mantle</tissue>
    </source>
</reference>
<evidence type="ECO:0000256" key="1">
    <source>
        <dbReference type="SAM" id="Phobius"/>
    </source>
</evidence>
<keyword evidence="2" id="KW-0732">Signal</keyword>
<keyword evidence="1" id="KW-0812">Transmembrane</keyword>
<gene>
    <name evidence="3" type="ORF">MAR_009750</name>
</gene>
<sequence length="305" mass="34285">MLLAVVNTLLVIVTPVLAAQTRPYPQCKGPDFRFDGYTYTLAPGTSERIWSHCSFPNPRADHARCGRTEIDGQYFLCDPDRLIWNQTIASQLEDKLTEIRNRTSTMCRDSAGVRETFRVAVALVHRMYIPELNSPQLCTNECGRLQPALNVSSRQQSQEEIDETLRVFADGLRALWKIGTCGNDVIVVYCQQFDQVYVSAGSAASSFLPPERVADLQDKFRSFLIEFGHEQGLEEGLSYMLGSLKVTLQGLTPAHIMLITNMALLGILGVLMLYYVLGKKFKVDVWGNNWRWPLGSGLVRWTSSP</sequence>
<accession>A0ABY7E314</accession>
<evidence type="ECO:0000256" key="2">
    <source>
        <dbReference type="SAM" id="SignalP"/>
    </source>
</evidence>
<feature type="chain" id="PRO_5046408220" evidence="2">
    <location>
        <begin position="19"/>
        <end position="305"/>
    </location>
</feature>
<protein>
    <submittedName>
        <fullName evidence="3">Uncharacterized protein</fullName>
    </submittedName>
</protein>
<dbReference type="Pfam" id="PF17175">
    <property type="entry name" value="MOLO1"/>
    <property type="match status" value="1"/>
</dbReference>
<feature type="transmembrane region" description="Helical" evidence="1">
    <location>
        <begin position="254"/>
        <end position="277"/>
    </location>
</feature>
<keyword evidence="1" id="KW-0472">Membrane</keyword>
<feature type="signal peptide" evidence="2">
    <location>
        <begin position="1"/>
        <end position="18"/>
    </location>
</feature>
<organism evidence="3 4">
    <name type="scientific">Mya arenaria</name>
    <name type="common">Soft-shell clam</name>
    <dbReference type="NCBI Taxonomy" id="6604"/>
    <lineage>
        <taxon>Eukaryota</taxon>
        <taxon>Metazoa</taxon>
        <taxon>Spiralia</taxon>
        <taxon>Lophotrochozoa</taxon>
        <taxon>Mollusca</taxon>
        <taxon>Bivalvia</taxon>
        <taxon>Autobranchia</taxon>
        <taxon>Heteroconchia</taxon>
        <taxon>Euheterodonta</taxon>
        <taxon>Imparidentia</taxon>
        <taxon>Neoheterodontei</taxon>
        <taxon>Myida</taxon>
        <taxon>Myoidea</taxon>
        <taxon>Myidae</taxon>
        <taxon>Mya</taxon>
    </lineage>
</organism>
<dbReference type="PANTHER" id="PTHR33748">
    <property type="entry name" value="PROTEIN CBG04600"/>
    <property type="match status" value="1"/>
</dbReference>
<dbReference type="PANTHER" id="PTHR33748:SF5">
    <property type="entry name" value="GROUND-LIKE DOMAIN-CONTAINING PROTEIN"/>
    <property type="match status" value="1"/>
</dbReference>
<keyword evidence="1" id="KW-1133">Transmembrane helix</keyword>
<dbReference type="EMBL" id="CP111015">
    <property type="protein sequence ID" value="WAR03192.1"/>
    <property type="molecule type" value="Genomic_DNA"/>
</dbReference>
<name>A0ABY7E314_MYAAR</name>
<keyword evidence="4" id="KW-1185">Reference proteome</keyword>
<dbReference type="InterPro" id="IPR033438">
    <property type="entry name" value="MOLO1"/>
</dbReference>
<evidence type="ECO:0000313" key="3">
    <source>
        <dbReference type="EMBL" id="WAR03192.1"/>
    </source>
</evidence>
<evidence type="ECO:0000313" key="4">
    <source>
        <dbReference type="Proteomes" id="UP001164746"/>
    </source>
</evidence>
<dbReference type="Gene3D" id="3.10.310.50">
    <property type="match status" value="1"/>
</dbReference>
<dbReference type="Proteomes" id="UP001164746">
    <property type="component" value="Chromosome 4"/>
</dbReference>